<evidence type="ECO:0000256" key="1">
    <source>
        <dbReference type="SAM" id="MobiDB-lite"/>
    </source>
</evidence>
<dbReference type="InterPro" id="IPR045397">
    <property type="entry name" value="TumE-like"/>
</dbReference>
<keyword evidence="3" id="KW-1185">Reference proteome</keyword>
<dbReference type="KEGG" id="hakz:J0X25_04655"/>
<accession>A0A8A2VHS4</accession>
<dbReference type="AlphaFoldDB" id="A0A8A2VHS4"/>
<evidence type="ECO:0000313" key="3">
    <source>
        <dbReference type="Proteomes" id="UP000663203"/>
    </source>
</evidence>
<reference evidence="2 3" key="1">
    <citation type="submission" date="2021-03" db="EMBL/GenBank/DDBJ databases">
        <title>Haloterrigena longa sp. nov. and Haloterrigena limicola sp. nov., extremely halophilic archaea isolated from a salt lake.</title>
        <authorList>
            <person name="Henglin C."/>
        </authorList>
    </citation>
    <scope>NUCLEOTIDE SEQUENCE [LARGE SCALE GENOMIC DNA]</scope>
    <source>
        <strain evidence="2 3">KZCA68</strain>
    </source>
</reference>
<protein>
    <submittedName>
        <fullName evidence="2">Uncharacterized protein</fullName>
    </submittedName>
</protein>
<sequence>MASPTDDDLDGITTTEKYRDGTVVRVFVMRTTRDAYPSGWAYKLHYGTTEPNPPETLDDGTIRRYDNSHEDTKGHELHVAPDPEPETIEFPGMIELWNRFWSEIPKDEFDDR</sequence>
<dbReference type="Pfam" id="PF20126">
    <property type="entry name" value="TumE"/>
    <property type="match status" value="1"/>
</dbReference>
<feature type="compositionally biased region" description="Basic and acidic residues" evidence="1">
    <location>
        <begin position="66"/>
        <end position="81"/>
    </location>
</feature>
<proteinExistence type="predicted"/>
<gene>
    <name evidence="2" type="ORF">J0X25_04655</name>
</gene>
<dbReference type="EMBL" id="CP071462">
    <property type="protein sequence ID" value="QSX00261.1"/>
    <property type="molecule type" value="Genomic_DNA"/>
</dbReference>
<name>A0A8A2VHS4_9EURY</name>
<dbReference type="GeneID" id="63186570"/>
<dbReference type="Proteomes" id="UP000663203">
    <property type="component" value="Chromosome"/>
</dbReference>
<feature type="region of interest" description="Disordered" evidence="1">
    <location>
        <begin position="66"/>
        <end position="85"/>
    </location>
</feature>
<organism evidence="2 3">
    <name type="scientific">Haloterrigena alkaliphila</name>
    <dbReference type="NCBI Taxonomy" id="2816475"/>
    <lineage>
        <taxon>Archaea</taxon>
        <taxon>Methanobacteriati</taxon>
        <taxon>Methanobacteriota</taxon>
        <taxon>Stenosarchaea group</taxon>
        <taxon>Halobacteria</taxon>
        <taxon>Halobacteriales</taxon>
        <taxon>Natrialbaceae</taxon>
        <taxon>Haloterrigena</taxon>
    </lineage>
</organism>
<dbReference type="RefSeq" id="WP_207289981.1">
    <property type="nucleotide sequence ID" value="NZ_CP071462.1"/>
</dbReference>
<evidence type="ECO:0000313" key="2">
    <source>
        <dbReference type="EMBL" id="QSX00261.1"/>
    </source>
</evidence>